<evidence type="ECO:0000259" key="2">
    <source>
        <dbReference type="Pfam" id="PF01968"/>
    </source>
</evidence>
<evidence type="ECO:0000313" key="6">
    <source>
        <dbReference type="EMBL" id="GMI12973.1"/>
    </source>
</evidence>
<evidence type="ECO:0000313" key="7">
    <source>
        <dbReference type="Proteomes" id="UP001165160"/>
    </source>
</evidence>
<dbReference type="Pfam" id="PF01968">
    <property type="entry name" value="Hydantoinase_A"/>
    <property type="match status" value="1"/>
</dbReference>
<comment type="caution">
    <text evidence="6">The sequence shown here is derived from an EMBL/GenBank/DDBJ whole genome shotgun (WGS) entry which is preliminary data.</text>
</comment>
<dbReference type="InterPro" id="IPR008040">
    <property type="entry name" value="Hydant_A_N"/>
</dbReference>
<dbReference type="PANTHER" id="PTHR11365">
    <property type="entry name" value="5-OXOPROLINASE RELATED"/>
    <property type="match status" value="1"/>
</dbReference>
<dbReference type="InterPro" id="IPR002821">
    <property type="entry name" value="Hydantoinase_A"/>
</dbReference>
<dbReference type="Pfam" id="PF05378">
    <property type="entry name" value="Hydant_A_N"/>
    <property type="match status" value="1"/>
</dbReference>
<evidence type="ECO:0008006" key="8">
    <source>
        <dbReference type="Google" id="ProtNLM"/>
    </source>
</evidence>
<dbReference type="InterPro" id="IPR003692">
    <property type="entry name" value="Hydantoinase_B"/>
</dbReference>
<dbReference type="GO" id="GO:0017168">
    <property type="term" value="F:5-oxoprolinase (ATP-hydrolyzing) activity"/>
    <property type="evidence" value="ECO:0007669"/>
    <property type="project" value="TreeGrafter"/>
</dbReference>
<proteinExistence type="inferred from homology"/>
<feature type="domain" description="Acetophenone carboxylase-like C-terminal" evidence="5">
    <location>
        <begin position="581"/>
        <end position="738"/>
    </location>
</feature>
<dbReference type="GO" id="GO:0006749">
    <property type="term" value="P:glutathione metabolic process"/>
    <property type="evidence" value="ECO:0007669"/>
    <property type="project" value="TreeGrafter"/>
</dbReference>
<evidence type="ECO:0000259" key="3">
    <source>
        <dbReference type="Pfam" id="PF02538"/>
    </source>
</evidence>
<name>A0A9W7FIT8_9STRA</name>
<dbReference type="Proteomes" id="UP001165160">
    <property type="component" value="Unassembled WGS sequence"/>
</dbReference>
<dbReference type="Pfam" id="PF19278">
    <property type="entry name" value="Hydant_A_C"/>
    <property type="match status" value="1"/>
</dbReference>
<dbReference type="InterPro" id="IPR045079">
    <property type="entry name" value="Oxoprolinase-like"/>
</dbReference>
<organism evidence="6 7">
    <name type="scientific">Triparma verrucosa</name>
    <dbReference type="NCBI Taxonomy" id="1606542"/>
    <lineage>
        <taxon>Eukaryota</taxon>
        <taxon>Sar</taxon>
        <taxon>Stramenopiles</taxon>
        <taxon>Ochrophyta</taxon>
        <taxon>Bolidophyceae</taxon>
        <taxon>Parmales</taxon>
        <taxon>Triparmaceae</taxon>
        <taxon>Triparma</taxon>
    </lineage>
</organism>
<sequence length="1331" mass="142652">MSLPDLPMIEEGGKFEFSIDRGGTFTDVFAVIPTNPPTPLVTKLLSEDPSNYKDAPTEGIRRILSKYDTPSSGLPYTRFSPINSSKISSLRMGTTVATNALLERKGAPVLNVITKGFRDLLEIGNQSRPDIFDLSIDKLGTLYESTIEVDERVRLLDSTLPSPPTSNPTFTTVTGEVVEILRPLSLPSLRPLLLSSYNSGLRAVSITLMHSFLYPDHEIKIGDLCKEIGFTQISLSHSVQPMIKIVSRGQTTTASAYLTPSITTYLTSFLSGFDEDLKKNASISFMRSDGGLTSVKKFQGHQAILSGPAGGVVGYAKTSYRKKEGESDSDIMPCIGFDMGGTSTDVSRYDGELPIVFESTTAGVTIQTPQLDINTVAAGGGSRLFLRGGDESSTAMLVVGPESAGSEPGPVSYRKKGGLLAVTDANVVLGRVIPSRFPNIFGPEENQPLDVEGSIAAFQSLIDSQSSTQLNGMTTPEDLAFGFLKVANEAMCRPIRNLTQMKGFDIQTHCLSCFGGAGPQHACAIAKSLGMNKVHVHRYGGILSAYGLSLSDAVSEVTEPAKDIFNVGGKEAEDSKFKREERFKKLVDKCKYDLSKQGYSNENVEIHKYLNLRYEGTDTSIFTSQKNAGLTDFYDDYATTFSECYQREFGFDLKRDVIVDDYRVRCVVKGPGLNVIKEVKDLGEPEGECKAGESRAFFEDGWHDVNVWDMDKLRPGHSIQGPAIIVQSISTVVVEIGCLAKVTSDGDVEIIVSRNKVEKGKEEKEDAEAKEDPVMLSIFGHRFMGIAESMGKTLARTSVSVNIKERLDFSCALFDPEGGLVANAPHIPVHLGAMQSAVSFQIKYWKERGGMKEGDVFVSNHPQLAGGSHLPDITVITPVFQGSQIVFFVASRGHHSDIGGIAPGSMPPQSTTLIEEGAQIVACKLVIDGVFQEAAITELLEAPGKLPGNFGTRNLRDNLSDLRAQVAANTMGIRLVRELIAEYDLKTVMGYMRYIQKTAEISVRTMLKQVAASMGTTLTAEDYMDDGSPIKLRVDIDGDSGDAVFDFTGTGPQVLGNHNAPPSVTYSAVIYSLRCLVGSDIPLNQGCLAPITFNVPKGTLLNPSADAAVVGGNVLTSQRLCDVVLKAFQACAASQGCMNNLTFGNENFGYYETIAGGHGAGPTWSGKSGVHTHMTNTRITDPEILERRYPVMLHAFEIRKGSGGKGVNPGGDGLTRVIEPLTPLTMSILSERRSRAPYGLMGGGDGACGINLIQRGGEEGQIINVGGKKTTNLNVGDRLIIHTPGGGGWGVEGEGAVGGDGGGVDGGGGGRGFIPVGNGSLATFTETQFGV</sequence>
<dbReference type="Pfam" id="PF02538">
    <property type="entry name" value="Hydantoinase_B"/>
    <property type="match status" value="1"/>
</dbReference>
<accession>A0A9W7FIT8</accession>
<comment type="similarity">
    <text evidence="1">Belongs to the oxoprolinase family.</text>
</comment>
<reference evidence="7" key="1">
    <citation type="journal article" date="2023" name="Commun. Biol.">
        <title>Genome analysis of Parmales, the sister group of diatoms, reveals the evolutionary specialization of diatoms from phago-mixotrophs to photoautotrophs.</title>
        <authorList>
            <person name="Ban H."/>
            <person name="Sato S."/>
            <person name="Yoshikawa S."/>
            <person name="Yamada K."/>
            <person name="Nakamura Y."/>
            <person name="Ichinomiya M."/>
            <person name="Sato N."/>
            <person name="Blanc-Mathieu R."/>
            <person name="Endo H."/>
            <person name="Kuwata A."/>
            <person name="Ogata H."/>
        </authorList>
    </citation>
    <scope>NUCLEOTIDE SEQUENCE [LARGE SCALE GENOMIC DNA]</scope>
    <source>
        <strain evidence="7">NIES 3699</strain>
    </source>
</reference>
<evidence type="ECO:0000256" key="1">
    <source>
        <dbReference type="ARBA" id="ARBA00010403"/>
    </source>
</evidence>
<dbReference type="InterPro" id="IPR049517">
    <property type="entry name" value="ACX-like_C"/>
</dbReference>
<feature type="domain" description="Hydantoinase A/oxoprolinase" evidence="2">
    <location>
        <begin position="248"/>
        <end position="555"/>
    </location>
</feature>
<protein>
    <recommendedName>
        <fullName evidence="8">5-oxoprolinase</fullName>
    </recommendedName>
</protein>
<dbReference type="PANTHER" id="PTHR11365:SF2">
    <property type="entry name" value="5-OXOPROLINASE"/>
    <property type="match status" value="1"/>
</dbReference>
<gene>
    <name evidence="6" type="ORF">TrVE_jg4256</name>
</gene>
<evidence type="ECO:0000259" key="5">
    <source>
        <dbReference type="Pfam" id="PF19278"/>
    </source>
</evidence>
<feature type="domain" description="Hydantoinase B/oxoprolinase" evidence="3">
    <location>
        <begin position="772"/>
        <end position="1290"/>
    </location>
</feature>
<dbReference type="GO" id="GO:0005829">
    <property type="term" value="C:cytosol"/>
    <property type="evidence" value="ECO:0007669"/>
    <property type="project" value="TreeGrafter"/>
</dbReference>
<keyword evidence="7" id="KW-1185">Reference proteome</keyword>
<feature type="domain" description="Hydantoinase/oxoprolinase N-terminal" evidence="4">
    <location>
        <begin position="17"/>
        <end position="229"/>
    </location>
</feature>
<evidence type="ECO:0000259" key="4">
    <source>
        <dbReference type="Pfam" id="PF05378"/>
    </source>
</evidence>
<dbReference type="EMBL" id="BRXX01000455">
    <property type="protein sequence ID" value="GMI12973.1"/>
    <property type="molecule type" value="Genomic_DNA"/>
</dbReference>